<keyword evidence="2" id="KW-0963">Cytoplasm</keyword>
<feature type="compositionally biased region" description="Basic and acidic residues" evidence="11">
    <location>
        <begin position="113"/>
        <end position="128"/>
    </location>
</feature>
<dbReference type="Pfam" id="PF07714">
    <property type="entry name" value="PK_Tyr_Ser-Thr"/>
    <property type="match status" value="1"/>
</dbReference>
<dbReference type="Gene3D" id="3.30.200.20">
    <property type="entry name" value="Phosphorylase Kinase, domain 1"/>
    <property type="match status" value="1"/>
</dbReference>
<dbReference type="PANTHER" id="PTHR23257:SF957">
    <property type="entry name" value="F3O9.7 PROTEIN-RELATED"/>
    <property type="match status" value="1"/>
</dbReference>
<dbReference type="GO" id="GO:0004674">
    <property type="term" value="F:protein serine/threonine kinase activity"/>
    <property type="evidence" value="ECO:0007669"/>
    <property type="project" value="UniProtKB-KW"/>
</dbReference>
<dbReference type="SUPFAM" id="SSF54277">
    <property type="entry name" value="CAD &amp; PB1 domains"/>
    <property type="match status" value="1"/>
</dbReference>
<evidence type="ECO:0000256" key="6">
    <source>
        <dbReference type="ARBA" id="ARBA00022741"/>
    </source>
</evidence>
<name>A0ABD1M5I9_9FABA</name>
<dbReference type="FunFam" id="1.10.510.10:FF:000142">
    <property type="entry name" value="Octicosapeptide/phox/Bem1p domain kinase superfamily protein"/>
    <property type="match status" value="1"/>
</dbReference>
<keyword evidence="14" id="KW-1185">Reference proteome</keyword>
<dbReference type="Gene3D" id="1.10.510.10">
    <property type="entry name" value="Transferase(Phosphotransferase) domain 1"/>
    <property type="match status" value="1"/>
</dbReference>
<comment type="subcellular location">
    <subcellularLocation>
        <location evidence="1">Cytoplasm</location>
    </subcellularLocation>
</comment>
<evidence type="ECO:0000256" key="2">
    <source>
        <dbReference type="ARBA" id="ARBA00022490"/>
    </source>
</evidence>
<accession>A0ABD1M5I9</accession>
<evidence type="ECO:0000256" key="11">
    <source>
        <dbReference type="SAM" id="MobiDB-lite"/>
    </source>
</evidence>
<sequence>MQKHQYNSMEPRNEEYHSAPQLVQQDLRNSMLNARPATVYNMSENKPVNFSIQTGEEFALEFMRDRANLRKPSFPNVGDPNYSTGYMELKGILGHTGSESGSDISVMTKVEKAPKELDRRNSSQHQDRSNYGSARSIPRTSSNQDNYRVLHGTASSIGSESTSMKMKVLCSFGGRILPRPSDGKLRYVGGETRIISIRRDIRFQELMQRTRSIYNEVHVIKYQLPGEDLDALVSVSSDEDLRNMMEECHDLQVGRGSSKLRMFLFSINDLDDTQFGLGSMDGDSEVQYVVAVNGMDLGSRNNSILCGERGSTNNLHELNGPKNERETNRVVMDSFGVNTSSLTDNVKSSLTIQSSQPMLPTSSTAFGTHPLFYDDPVIHHGEARPYPLQHGLDPSNNSARNLGVIPVSMPTQGLVNQGIMNSGQASSESQVQISDVPETLVTKKGDNFIHTGNDPRKVFPLESSYPIPLQPFEGNLRGNLSEASVTDAISEGHQPALPSKNKGSHQQPEDASSFISCKNPTQTPKSGEDDSYATSTDAFSRAHVDSESNVIDFSYLEPPALPNRVYYSERIPREQADLLNRSTKSDDAYGSHLLMSDLLSDFDQKNSVTESSDILHNDDMPNLNMVSSSTAKPLHADGYTIDDGFSQLQTYKQLPDATSKVTPKLPQHVHSELKQVLADNKVSRNEDRVLGSENETNRSNNHNILLVDEVKGTEHLAFHRVPSVEYNQNLASKLPDLNLAEVSTREPESDAKVQPQPFPLTVNTGQDISQDFPPESKSRPTQGDILIDIEDRFPRDFLYDMFSKAVHPEDSSSIGPLPTDRVGLSLNMDNHEPKSWSYFQNLAKEGFDNVSLIDQDNMGFSSAVRKVQERDSKSQHPAPLPADGILAGTKESHLNFGEENQKNVPVTTKAEDAAFHQKYDHSQLQGYEDKNMDAIMENLRPQEPEYQFIKNEDLEELRELGSGTFGTVYHGKWRGSDVAIKRIKKSCFAGRSSEQERLTLEFWREADILSKLHHPNVVAFYGVVQDGPGATLATVTEYMVDGSLRNVLLRKDRYLDRRKRLIIAMDAAFGMEYLHSKNIVHFDLKCDNLLVNLKDPIRPICKVGDFGLSKIKRNTLVSGGVRGTLPWMAPELLNGSSNKVSEKVDVFSFGIVLWEILTGDEPYANMHYGAIIGGIVNNTLRPTIPNYCDLEWKTLMEQCWAPNPSVRPSFTEIAGRLRVMSAAASQMKGQGHKTSK</sequence>
<evidence type="ECO:0000313" key="13">
    <source>
        <dbReference type="EMBL" id="KAL2331026.1"/>
    </source>
</evidence>
<comment type="caution">
    <text evidence="13">The sequence shown here is derived from an EMBL/GenBank/DDBJ whole genome shotgun (WGS) entry which is preliminary data.</text>
</comment>
<dbReference type="InterPro" id="IPR000270">
    <property type="entry name" value="PB1_dom"/>
</dbReference>
<dbReference type="CDD" id="cd06410">
    <property type="entry name" value="PB1_UP2"/>
    <property type="match status" value="1"/>
</dbReference>
<dbReference type="CDD" id="cd13999">
    <property type="entry name" value="STKc_MAP3K-like"/>
    <property type="match status" value="1"/>
</dbReference>
<dbReference type="InterPro" id="IPR050167">
    <property type="entry name" value="Ser_Thr_protein_kinase"/>
</dbReference>
<dbReference type="Gene3D" id="3.10.20.90">
    <property type="entry name" value="Phosphatidylinositol 3-kinase Catalytic Subunit, Chain A, domain 1"/>
    <property type="match status" value="1"/>
</dbReference>
<evidence type="ECO:0000256" key="7">
    <source>
        <dbReference type="ARBA" id="ARBA00022777"/>
    </source>
</evidence>
<feature type="compositionally biased region" description="Polar residues" evidence="11">
    <location>
        <begin position="129"/>
        <end position="146"/>
    </location>
</feature>
<reference evidence="13 14" key="1">
    <citation type="submission" date="2024-08" db="EMBL/GenBank/DDBJ databases">
        <title>Insights into the chromosomal genome structure of Flemingia macrophylla.</title>
        <authorList>
            <person name="Ding Y."/>
            <person name="Zhao Y."/>
            <person name="Bi W."/>
            <person name="Wu M."/>
            <person name="Zhao G."/>
            <person name="Gong Y."/>
            <person name="Li W."/>
            <person name="Zhang P."/>
        </authorList>
    </citation>
    <scope>NUCLEOTIDE SEQUENCE [LARGE SCALE GENOMIC DNA]</scope>
    <source>
        <strain evidence="13">DYQJB</strain>
        <tissue evidence="13">Leaf</tissue>
    </source>
</reference>
<evidence type="ECO:0000259" key="12">
    <source>
        <dbReference type="PROSITE" id="PS50011"/>
    </source>
</evidence>
<dbReference type="InterPro" id="IPR008271">
    <property type="entry name" value="Ser/Thr_kinase_AS"/>
</dbReference>
<dbReference type="SMART" id="SM00666">
    <property type="entry name" value="PB1"/>
    <property type="match status" value="1"/>
</dbReference>
<feature type="compositionally biased region" description="Polar residues" evidence="11">
    <location>
        <begin position="504"/>
        <end position="525"/>
    </location>
</feature>
<keyword evidence="8 10" id="KW-0067">ATP-binding</keyword>
<dbReference type="GO" id="GO:0005737">
    <property type="term" value="C:cytoplasm"/>
    <property type="evidence" value="ECO:0007669"/>
    <property type="project" value="UniProtKB-SubCell"/>
</dbReference>
<dbReference type="Proteomes" id="UP001603857">
    <property type="component" value="Unassembled WGS sequence"/>
</dbReference>
<dbReference type="FunFam" id="3.10.20.90:FF:000058">
    <property type="entry name" value="Octicosapeptide/phox/Bem1p domain kinase superfamily protein"/>
    <property type="match status" value="1"/>
</dbReference>
<evidence type="ECO:0000313" key="14">
    <source>
        <dbReference type="Proteomes" id="UP001603857"/>
    </source>
</evidence>
<organism evidence="13 14">
    <name type="scientific">Flemingia macrophylla</name>
    <dbReference type="NCBI Taxonomy" id="520843"/>
    <lineage>
        <taxon>Eukaryota</taxon>
        <taxon>Viridiplantae</taxon>
        <taxon>Streptophyta</taxon>
        <taxon>Embryophyta</taxon>
        <taxon>Tracheophyta</taxon>
        <taxon>Spermatophyta</taxon>
        <taxon>Magnoliopsida</taxon>
        <taxon>eudicotyledons</taxon>
        <taxon>Gunneridae</taxon>
        <taxon>Pentapetalae</taxon>
        <taxon>rosids</taxon>
        <taxon>fabids</taxon>
        <taxon>Fabales</taxon>
        <taxon>Fabaceae</taxon>
        <taxon>Papilionoideae</taxon>
        <taxon>50 kb inversion clade</taxon>
        <taxon>NPAAA clade</taxon>
        <taxon>indigoferoid/millettioid clade</taxon>
        <taxon>Phaseoleae</taxon>
        <taxon>Flemingia</taxon>
    </lineage>
</organism>
<keyword evidence="4" id="KW-0597">Phosphoprotein</keyword>
<keyword evidence="9" id="KW-0927">Auxin signaling pathway</keyword>
<feature type="binding site" evidence="10">
    <location>
        <position position="985"/>
    </location>
    <ligand>
        <name>ATP</name>
        <dbReference type="ChEBI" id="CHEBI:30616"/>
    </ligand>
</feature>
<dbReference type="AlphaFoldDB" id="A0ABD1M5I9"/>
<feature type="region of interest" description="Disordered" evidence="11">
    <location>
        <begin position="492"/>
        <end position="536"/>
    </location>
</feature>
<dbReference type="PROSITE" id="PS00108">
    <property type="entry name" value="PROTEIN_KINASE_ST"/>
    <property type="match status" value="1"/>
</dbReference>
<dbReference type="GO" id="GO:0010928">
    <property type="term" value="P:regulation of auxin mediated signaling pathway"/>
    <property type="evidence" value="ECO:0007669"/>
    <property type="project" value="UniProtKB-ARBA"/>
</dbReference>
<protein>
    <recommendedName>
        <fullName evidence="12">Protein kinase domain-containing protein</fullName>
    </recommendedName>
</protein>
<dbReference type="InterPro" id="IPR011009">
    <property type="entry name" value="Kinase-like_dom_sf"/>
</dbReference>
<feature type="region of interest" description="Disordered" evidence="11">
    <location>
        <begin position="113"/>
        <end position="148"/>
    </location>
</feature>
<evidence type="ECO:0000256" key="3">
    <source>
        <dbReference type="ARBA" id="ARBA00022527"/>
    </source>
</evidence>
<evidence type="ECO:0000256" key="1">
    <source>
        <dbReference type="ARBA" id="ARBA00004496"/>
    </source>
</evidence>
<keyword evidence="3" id="KW-0723">Serine/threonine-protein kinase</keyword>
<feature type="domain" description="Protein kinase" evidence="12">
    <location>
        <begin position="954"/>
        <end position="1219"/>
    </location>
</feature>
<dbReference type="GO" id="GO:0005524">
    <property type="term" value="F:ATP binding"/>
    <property type="evidence" value="ECO:0007669"/>
    <property type="project" value="UniProtKB-UniRule"/>
</dbReference>
<dbReference type="PROSITE" id="PS50011">
    <property type="entry name" value="PROTEIN_KINASE_DOM"/>
    <property type="match status" value="1"/>
</dbReference>
<dbReference type="SUPFAM" id="SSF56112">
    <property type="entry name" value="Protein kinase-like (PK-like)"/>
    <property type="match status" value="1"/>
</dbReference>
<dbReference type="InterPro" id="IPR017441">
    <property type="entry name" value="Protein_kinase_ATP_BS"/>
</dbReference>
<evidence type="ECO:0000256" key="5">
    <source>
        <dbReference type="ARBA" id="ARBA00022679"/>
    </source>
</evidence>
<dbReference type="Pfam" id="PF00564">
    <property type="entry name" value="PB1"/>
    <property type="match status" value="1"/>
</dbReference>
<dbReference type="EMBL" id="JBGMDY010000006">
    <property type="protein sequence ID" value="KAL2331026.1"/>
    <property type="molecule type" value="Genomic_DNA"/>
</dbReference>
<dbReference type="GO" id="GO:0009734">
    <property type="term" value="P:auxin-activated signaling pathway"/>
    <property type="evidence" value="ECO:0007669"/>
    <property type="project" value="UniProtKB-KW"/>
</dbReference>
<dbReference type="InterPro" id="IPR001245">
    <property type="entry name" value="Ser-Thr/Tyr_kinase_cat_dom"/>
</dbReference>
<proteinExistence type="predicted"/>
<evidence type="ECO:0000256" key="9">
    <source>
        <dbReference type="ARBA" id="ARBA00023294"/>
    </source>
</evidence>
<evidence type="ECO:0000256" key="4">
    <source>
        <dbReference type="ARBA" id="ARBA00022553"/>
    </source>
</evidence>
<dbReference type="PRINTS" id="PR00109">
    <property type="entry name" value="TYRKINASE"/>
</dbReference>
<evidence type="ECO:0000256" key="8">
    <source>
        <dbReference type="ARBA" id="ARBA00022840"/>
    </source>
</evidence>
<dbReference type="PANTHER" id="PTHR23257">
    <property type="entry name" value="SERINE-THREONINE PROTEIN KINASE"/>
    <property type="match status" value="1"/>
</dbReference>
<gene>
    <name evidence="13" type="ORF">Fmac_018607</name>
</gene>
<keyword evidence="5" id="KW-0808">Transferase</keyword>
<dbReference type="PROSITE" id="PS00107">
    <property type="entry name" value="PROTEIN_KINASE_ATP"/>
    <property type="match status" value="1"/>
</dbReference>
<evidence type="ECO:0000256" key="10">
    <source>
        <dbReference type="PROSITE-ProRule" id="PRU10141"/>
    </source>
</evidence>
<keyword evidence="6 10" id="KW-0547">Nucleotide-binding</keyword>
<dbReference type="FunFam" id="3.30.200.20:FF:000081">
    <property type="entry name" value="Octicosapeptide/phox/Bem1p domain kinase superfamily protein"/>
    <property type="match status" value="1"/>
</dbReference>
<keyword evidence="7" id="KW-0418">Kinase</keyword>
<dbReference type="InterPro" id="IPR000719">
    <property type="entry name" value="Prot_kinase_dom"/>
</dbReference>
<dbReference type="SMART" id="SM00220">
    <property type="entry name" value="S_TKc"/>
    <property type="match status" value="1"/>
</dbReference>